<name>N9VCV1_9BACT</name>
<dbReference type="PATRIC" id="fig|1188235.3.peg.478"/>
<evidence type="ECO:0008006" key="5">
    <source>
        <dbReference type="Google" id="ProtNLM"/>
    </source>
</evidence>
<protein>
    <recommendedName>
        <fullName evidence="5">Lipoprotein</fullName>
    </recommendedName>
</protein>
<evidence type="ECO:0000256" key="1">
    <source>
        <dbReference type="SAM" id="MobiDB-lite"/>
    </source>
</evidence>
<dbReference type="Proteomes" id="UP000013220">
    <property type="component" value="Unassembled WGS sequence"/>
</dbReference>
<feature type="chain" id="PRO_5004154192" description="Lipoprotein" evidence="2">
    <location>
        <begin position="21"/>
        <end position="486"/>
    </location>
</feature>
<organism evidence="3 4">
    <name type="scientific">Mycoplasmopsis bovigenitalium 51080</name>
    <dbReference type="NCBI Taxonomy" id="1188235"/>
    <lineage>
        <taxon>Bacteria</taxon>
        <taxon>Bacillati</taxon>
        <taxon>Mycoplasmatota</taxon>
        <taxon>Mycoplasmoidales</taxon>
        <taxon>Metamycoplasmataceae</taxon>
        <taxon>Mycoplasmopsis</taxon>
    </lineage>
</organism>
<accession>N9VCV1</accession>
<dbReference type="PROSITE" id="PS51257">
    <property type="entry name" value="PROKAR_LIPOPROTEIN"/>
    <property type="match status" value="1"/>
</dbReference>
<comment type="caution">
    <text evidence="3">The sequence shown here is derived from an EMBL/GenBank/DDBJ whole genome shotgun (WGS) entry which is preliminary data.</text>
</comment>
<dbReference type="RefSeq" id="WP_004420919.1">
    <property type="nucleotide sequence ID" value="NZ_AORH01000028.1"/>
</dbReference>
<dbReference type="AlphaFoldDB" id="N9VCV1"/>
<feature type="signal peptide" evidence="2">
    <location>
        <begin position="1"/>
        <end position="20"/>
    </location>
</feature>
<keyword evidence="4" id="KW-1185">Reference proteome</keyword>
<keyword evidence="2" id="KW-0732">Signal</keyword>
<dbReference type="EMBL" id="AORH01000028">
    <property type="protein sequence ID" value="ENY69211.1"/>
    <property type="molecule type" value="Genomic_DNA"/>
</dbReference>
<sequence length="486" mass="58070">MNKLYKSLLLLSTLSPVLIASSCNKIIEKPIENEKNDKKNMFKEVKDTAPIWTAFSIDLNTSQINKFFPNEKLHPIKNYKLMTDVKEVLFDFFNTITDKNYVSDNIIKNVEQEYLAFLGIYSNFLNESRNYRLIKNFETSDTNSNSIRNIDNFNFLEALNKNLSESGNFESKNTTVFKSRIAENIIETTEFSNLFNQWIDFNVKNEHVPIKFPAFDIEHTDHRGNSHSRDNTVDNKKEKTKGTIRDKHYTNHIPEKTDYKAAIKTRNYKQLFNNYQLFAIDDVQIKDKIMPDGSVSKILTFKYNKAYKDAFKNNEITIKAEKYKEYSDYRENITNGQNYKITIYHRPKLMNFKKFIEWQKNTLFYAKRPEPETDYYSISLDDLFKAYRIDPKWHGNIIQVKSLTYWKNFHNFFFPKEMGYYEESYKQIRSIRNPNGTIIWDPYKTFYDMRKSNYRDIWTILDQPSSFDLEKLDPNIRIDDETFRKI</sequence>
<evidence type="ECO:0000256" key="2">
    <source>
        <dbReference type="SAM" id="SignalP"/>
    </source>
</evidence>
<evidence type="ECO:0000313" key="4">
    <source>
        <dbReference type="Proteomes" id="UP000013220"/>
    </source>
</evidence>
<proteinExistence type="predicted"/>
<gene>
    <name evidence="3" type="ORF">MBVG_4640</name>
</gene>
<reference evidence="3 4" key="1">
    <citation type="journal article" date="2013" name="Genome Announc.">
        <title>Draft Genome Sequences of Mycoplasma alkalescens, Mycoplasma arginini, and Mycoplasma bovigenitalium, Three Species with Equivocal Pathogenic Status for Cattle.</title>
        <authorList>
            <person name="Manso-Silvan L."/>
            <person name="Tardy F."/>
            <person name="Baranowski E."/>
            <person name="Barre A."/>
            <person name="Blanchard A."/>
            <person name="Breton M."/>
            <person name="Couture C."/>
            <person name="Citti C."/>
            <person name="Dordet-Frisoni E."/>
            <person name="Dupuy V."/>
            <person name="Gaurivaud P."/>
            <person name="Jacob D."/>
            <person name="Lemaitre C."/>
            <person name="Nikolski M."/>
            <person name="Nouvel L.X."/>
            <person name="Poumarat F."/>
            <person name="Thebault P."/>
            <person name="Theil S."/>
            <person name="Thiaucourt F."/>
            <person name="Sirand-Pugnet P."/>
        </authorList>
    </citation>
    <scope>NUCLEOTIDE SEQUENCE [LARGE SCALE GENOMIC DNA]</scope>
    <source>
        <strain evidence="3 4">51080</strain>
    </source>
</reference>
<evidence type="ECO:0000313" key="3">
    <source>
        <dbReference type="EMBL" id="ENY69211.1"/>
    </source>
</evidence>
<feature type="region of interest" description="Disordered" evidence="1">
    <location>
        <begin position="221"/>
        <end position="241"/>
    </location>
</feature>